<protein>
    <submittedName>
        <fullName evidence="1">Uncharacterized protein</fullName>
    </submittedName>
</protein>
<dbReference type="EMBL" id="CAJFCW020000004">
    <property type="protein sequence ID" value="CAG9109924.1"/>
    <property type="molecule type" value="Genomic_DNA"/>
</dbReference>
<keyword evidence="2" id="KW-1185">Reference proteome</keyword>
<dbReference type="Proteomes" id="UP000614601">
    <property type="component" value="Unassembled WGS sequence"/>
</dbReference>
<reference evidence="1" key="1">
    <citation type="submission" date="2020-09" db="EMBL/GenBank/DDBJ databases">
        <authorList>
            <person name="Kikuchi T."/>
        </authorList>
    </citation>
    <scope>NUCLEOTIDE SEQUENCE</scope>
    <source>
        <strain evidence="1">SH1</strain>
    </source>
</reference>
<dbReference type="EMBL" id="CAJFDH010000004">
    <property type="protein sequence ID" value="CAD5218299.1"/>
    <property type="molecule type" value="Genomic_DNA"/>
</dbReference>
<accession>A0A811KS57</accession>
<proteinExistence type="predicted"/>
<name>A0A811KS57_9BILA</name>
<evidence type="ECO:0000313" key="2">
    <source>
        <dbReference type="Proteomes" id="UP000614601"/>
    </source>
</evidence>
<gene>
    <name evidence="1" type="ORF">BOKJ2_LOCUS7509</name>
</gene>
<sequence length="82" mass="8587">MEQQLSTTPVPGNEGEETESAALLVSFVAAPILDLTFDKRVGLGAAPVEDLVEVVETDGSPDGSLEVDFEVLDTALVGTNLR</sequence>
<dbReference type="AlphaFoldDB" id="A0A811KS57"/>
<comment type="caution">
    <text evidence="1">The sequence shown here is derived from an EMBL/GenBank/DDBJ whole genome shotgun (WGS) entry which is preliminary data.</text>
</comment>
<dbReference type="Proteomes" id="UP000783686">
    <property type="component" value="Unassembled WGS sequence"/>
</dbReference>
<organism evidence="1 2">
    <name type="scientific">Bursaphelenchus okinawaensis</name>
    <dbReference type="NCBI Taxonomy" id="465554"/>
    <lineage>
        <taxon>Eukaryota</taxon>
        <taxon>Metazoa</taxon>
        <taxon>Ecdysozoa</taxon>
        <taxon>Nematoda</taxon>
        <taxon>Chromadorea</taxon>
        <taxon>Rhabditida</taxon>
        <taxon>Tylenchina</taxon>
        <taxon>Tylenchomorpha</taxon>
        <taxon>Aphelenchoidea</taxon>
        <taxon>Aphelenchoididae</taxon>
        <taxon>Bursaphelenchus</taxon>
    </lineage>
</organism>
<evidence type="ECO:0000313" key="1">
    <source>
        <dbReference type="EMBL" id="CAD5218299.1"/>
    </source>
</evidence>